<gene>
    <name evidence="7" type="ORF">E5225_16815</name>
</gene>
<dbReference type="KEGG" id="celz:E5225_16815"/>
<dbReference type="Proteomes" id="UP000296469">
    <property type="component" value="Chromosome"/>
</dbReference>
<dbReference type="Pfam" id="PF00561">
    <property type="entry name" value="Abhydrolase_1"/>
    <property type="match status" value="1"/>
</dbReference>
<organism evidence="7 8">
    <name type="scientific">Cellulomonas shaoxiangyii</name>
    <dbReference type="NCBI Taxonomy" id="2566013"/>
    <lineage>
        <taxon>Bacteria</taxon>
        <taxon>Bacillati</taxon>
        <taxon>Actinomycetota</taxon>
        <taxon>Actinomycetes</taxon>
        <taxon>Micrococcales</taxon>
        <taxon>Cellulomonadaceae</taxon>
        <taxon>Cellulomonas</taxon>
    </lineage>
</organism>
<keyword evidence="3 7" id="KW-0378">Hydrolase</keyword>
<feature type="region of interest" description="Disordered" evidence="4">
    <location>
        <begin position="497"/>
        <end position="547"/>
    </location>
</feature>
<comment type="similarity">
    <text evidence="1">Belongs to the peptidase S33 family.</text>
</comment>
<keyword evidence="8" id="KW-1185">Reference proteome</keyword>
<evidence type="ECO:0000256" key="3">
    <source>
        <dbReference type="ARBA" id="ARBA00022801"/>
    </source>
</evidence>
<feature type="domain" description="AB hydrolase-1" evidence="6">
    <location>
        <begin position="92"/>
        <end position="455"/>
    </location>
</feature>
<dbReference type="InterPro" id="IPR029058">
    <property type="entry name" value="AB_hydrolase_fold"/>
</dbReference>
<evidence type="ECO:0000256" key="5">
    <source>
        <dbReference type="SAM" id="SignalP"/>
    </source>
</evidence>
<name>A0A4P7SMJ2_9CELL</name>
<keyword evidence="2 5" id="KW-0732">Signal</keyword>
<dbReference type="InterPro" id="IPR051601">
    <property type="entry name" value="Serine_prot/Carboxylest_S33"/>
</dbReference>
<dbReference type="PANTHER" id="PTHR43248:SF29">
    <property type="entry name" value="TRIPEPTIDYL AMINOPEPTIDASE"/>
    <property type="match status" value="1"/>
</dbReference>
<feature type="signal peptide" evidence="5">
    <location>
        <begin position="1"/>
        <end position="20"/>
    </location>
</feature>
<evidence type="ECO:0000256" key="2">
    <source>
        <dbReference type="ARBA" id="ARBA00022729"/>
    </source>
</evidence>
<dbReference type="GO" id="GO:0016787">
    <property type="term" value="F:hydrolase activity"/>
    <property type="evidence" value="ECO:0007669"/>
    <property type="project" value="UniProtKB-KW"/>
</dbReference>
<evidence type="ECO:0000256" key="4">
    <source>
        <dbReference type="SAM" id="MobiDB-lite"/>
    </source>
</evidence>
<dbReference type="AlphaFoldDB" id="A0A4P7SMJ2"/>
<evidence type="ECO:0000313" key="7">
    <source>
        <dbReference type="EMBL" id="QCB95500.1"/>
    </source>
</evidence>
<feature type="chain" id="PRO_5039695639" evidence="5">
    <location>
        <begin position="21"/>
        <end position="547"/>
    </location>
</feature>
<evidence type="ECO:0000259" key="6">
    <source>
        <dbReference type="Pfam" id="PF00561"/>
    </source>
</evidence>
<dbReference type="SUPFAM" id="SSF53474">
    <property type="entry name" value="alpha/beta-Hydrolases"/>
    <property type="match status" value="1"/>
</dbReference>
<dbReference type="PANTHER" id="PTHR43248">
    <property type="entry name" value="2-SUCCINYL-6-HYDROXY-2,4-CYCLOHEXADIENE-1-CARBOXYLATE SYNTHASE"/>
    <property type="match status" value="1"/>
</dbReference>
<protein>
    <submittedName>
        <fullName evidence="7">Alpha/beta fold hydrolase</fullName>
    </submittedName>
</protein>
<dbReference type="EMBL" id="CP039291">
    <property type="protein sequence ID" value="QCB95500.1"/>
    <property type="molecule type" value="Genomic_DNA"/>
</dbReference>
<feature type="compositionally biased region" description="Low complexity" evidence="4">
    <location>
        <begin position="505"/>
        <end position="517"/>
    </location>
</feature>
<evidence type="ECO:0000256" key="1">
    <source>
        <dbReference type="ARBA" id="ARBA00010088"/>
    </source>
</evidence>
<evidence type="ECO:0000313" key="8">
    <source>
        <dbReference type="Proteomes" id="UP000296469"/>
    </source>
</evidence>
<reference evidence="7 8" key="1">
    <citation type="submission" date="2019-04" db="EMBL/GenBank/DDBJ databases">
        <title>Isolation and identification of Cellulomonas shaoxiangyii sp. Nov. isolated from feces of the Tibetan antelopes (Pantholops hodgsonii) in the Qinghai-Tibet plateau of China.</title>
        <authorList>
            <person name="Tian Z."/>
        </authorList>
    </citation>
    <scope>NUCLEOTIDE SEQUENCE [LARGE SCALE GENOMIC DNA]</scope>
    <source>
        <strain evidence="7 8">Z28</strain>
    </source>
</reference>
<dbReference type="Gene3D" id="3.40.50.1820">
    <property type="entry name" value="alpha/beta hydrolase"/>
    <property type="match status" value="1"/>
</dbReference>
<dbReference type="OrthoDB" id="3252468at2"/>
<proteinExistence type="inferred from homology"/>
<sequence length="547" mass="56770">MAALVVAVVVTVLTAPPGVAGTAARTDAATATGAPAPVAWRACVEPDLAALGLQCADVAVPRDHRRPHGRRLTLAVARRPADGPAGQRLGSLVVQPGGPGIPGRSTAGMLAARLAPDVLARYDVVGVDPRGVGGSMPRLSCDPAQLAPVQPDPVPAGPAQEAAMLAGAAGYARECAAAHGDLLAHLSSADAARDLEVVRRALGERTLHLAGYGYGAYVAALYATLHPRTVGRLVLDSSLRPDGDLYQHYLDQSRDFDVRAHEFFAWAARHDGTYGLGGTEGEVAAAYHALRARTAQAPVDGVVGPWELEATFLNLGWETAFWPILGQVLADAAVHGDTTLLRLVHQDFGAHPDDTSYAAYTAAQCTDARWSRDWRRWRRDAAATHAQAPFATWNNVWYVAPCVAWPVKARPVAVHGGRVPALVVHATHDAGMRLSGGLAMHAAFPASRLVLSDGGREHSVSLVRGDACVDPVVVRYLVDGALPADASGPGADVTCPAGPEPVPWPAAALSGPDAAGARSHAVEPAPTGPPDAPTAPGVATPWARARG</sequence>
<dbReference type="InterPro" id="IPR000073">
    <property type="entry name" value="AB_hydrolase_1"/>
</dbReference>
<accession>A0A4P7SMJ2</accession>